<dbReference type="EMBL" id="CP053452">
    <property type="protein sequence ID" value="QJX01268.1"/>
    <property type="molecule type" value="Genomic_DNA"/>
</dbReference>
<dbReference type="PROSITE" id="PS50045">
    <property type="entry name" value="SIGMA54_INTERACT_4"/>
    <property type="match status" value="1"/>
</dbReference>
<dbReference type="KEGG" id="ftj:FTUN_8908"/>
<dbReference type="AlphaFoldDB" id="A0A6M5Z4C9"/>
<evidence type="ECO:0000259" key="3">
    <source>
        <dbReference type="PROSITE" id="PS50045"/>
    </source>
</evidence>
<organism evidence="4 5">
    <name type="scientific">Frigoriglobus tundricola</name>
    <dbReference type="NCBI Taxonomy" id="2774151"/>
    <lineage>
        <taxon>Bacteria</taxon>
        <taxon>Pseudomonadati</taxon>
        <taxon>Planctomycetota</taxon>
        <taxon>Planctomycetia</taxon>
        <taxon>Gemmatales</taxon>
        <taxon>Gemmataceae</taxon>
        <taxon>Frigoriglobus</taxon>
    </lineage>
</organism>
<proteinExistence type="predicted"/>
<evidence type="ECO:0000313" key="4">
    <source>
        <dbReference type="EMBL" id="QJX01268.1"/>
    </source>
</evidence>
<evidence type="ECO:0000256" key="1">
    <source>
        <dbReference type="ARBA" id="ARBA00022741"/>
    </source>
</evidence>
<dbReference type="InterPro" id="IPR002078">
    <property type="entry name" value="Sigma_54_int"/>
</dbReference>
<evidence type="ECO:0000256" key="2">
    <source>
        <dbReference type="ARBA" id="ARBA00022840"/>
    </source>
</evidence>
<accession>A0A6M5Z4C9</accession>
<dbReference type="GO" id="GO:0005524">
    <property type="term" value="F:ATP binding"/>
    <property type="evidence" value="ECO:0007669"/>
    <property type="project" value="UniProtKB-KW"/>
</dbReference>
<dbReference type="Pfam" id="PF00158">
    <property type="entry name" value="Sigma54_activat"/>
    <property type="match status" value="1"/>
</dbReference>
<dbReference type="GO" id="GO:0006355">
    <property type="term" value="P:regulation of DNA-templated transcription"/>
    <property type="evidence" value="ECO:0007669"/>
    <property type="project" value="InterPro"/>
</dbReference>
<protein>
    <submittedName>
        <fullName evidence="4">Response regulator of zinc sigma-54-dependent two-component system</fullName>
    </submittedName>
</protein>
<dbReference type="PANTHER" id="PTHR32071">
    <property type="entry name" value="TRANSCRIPTIONAL REGULATORY PROTEIN"/>
    <property type="match status" value="1"/>
</dbReference>
<gene>
    <name evidence="4" type="ORF">FTUN_8908</name>
</gene>
<keyword evidence="2" id="KW-0067">ATP-binding</keyword>
<sequence>MGSFTGADRAHVGCFEAARGGTVLLDEIHNLPRVTQAKLLRVLQEKQIRSVGPRPR</sequence>
<reference evidence="5" key="1">
    <citation type="submission" date="2020-05" db="EMBL/GenBank/DDBJ databases">
        <title>Frigoriglobus tundricola gen. nov., sp. nov., a psychrotolerant cellulolytic planctomycete of the family Gemmataceae with two divergent copies of 16S rRNA gene.</title>
        <authorList>
            <person name="Kulichevskaya I.S."/>
            <person name="Ivanova A.A."/>
            <person name="Naumoff D.G."/>
            <person name="Beletsky A.V."/>
            <person name="Rijpstra W.I.C."/>
            <person name="Sinninghe Damste J.S."/>
            <person name="Mardanov A.V."/>
            <person name="Ravin N.V."/>
            <person name="Dedysh S.N."/>
        </authorList>
    </citation>
    <scope>NUCLEOTIDE SEQUENCE [LARGE SCALE GENOMIC DNA]</scope>
    <source>
        <strain evidence="5">PL17</strain>
    </source>
</reference>
<dbReference type="Gene3D" id="3.40.50.300">
    <property type="entry name" value="P-loop containing nucleotide triphosphate hydrolases"/>
    <property type="match status" value="1"/>
</dbReference>
<dbReference type="SUPFAM" id="SSF52540">
    <property type="entry name" value="P-loop containing nucleoside triphosphate hydrolases"/>
    <property type="match status" value="1"/>
</dbReference>
<feature type="domain" description="Sigma-54 factor interaction" evidence="3">
    <location>
        <begin position="1"/>
        <end position="56"/>
    </location>
</feature>
<keyword evidence="5" id="KW-1185">Reference proteome</keyword>
<dbReference type="InterPro" id="IPR027417">
    <property type="entry name" value="P-loop_NTPase"/>
</dbReference>
<dbReference type="Proteomes" id="UP000503447">
    <property type="component" value="Chromosome"/>
</dbReference>
<keyword evidence="1" id="KW-0547">Nucleotide-binding</keyword>
<evidence type="ECO:0000313" key="5">
    <source>
        <dbReference type="Proteomes" id="UP000503447"/>
    </source>
</evidence>
<name>A0A6M5Z4C9_9BACT</name>